<dbReference type="RefSeq" id="WP_166270461.1">
    <property type="nucleotide sequence ID" value="NZ_CP048029.1"/>
</dbReference>
<reference evidence="5" key="1">
    <citation type="submission" date="2020-01" db="EMBL/GenBank/DDBJ databases">
        <title>Caldichromatium gen. nov., sp. nov., a thermophilic purple sulfur bacterium member of the family Chromatiaceae isolated from Nakabusa hot spring, Japan.</title>
        <authorList>
            <person name="Saini M.K."/>
            <person name="Hanada S."/>
            <person name="Tank M."/>
        </authorList>
    </citation>
    <scope>NUCLEOTIDE SEQUENCE [LARGE SCALE GENOMIC DNA]</scope>
    <source>
        <strain evidence="5">No.7</strain>
    </source>
</reference>
<dbReference type="PROSITE" id="PS50222">
    <property type="entry name" value="EF_HAND_2"/>
    <property type="match status" value="2"/>
</dbReference>
<dbReference type="EMBL" id="CP048029">
    <property type="protein sequence ID" value="QIK37698.1"/>
    <property type="molecule type" value="Genomic_DNA"/>
</dbReference>
<name>A0A6G7VCW5_9GAMM</name>
<feature type="domain" description="EF-hand" evidence="3">
    <location>
        <begin position="81"/>
        <end position="107"/>
    </location>
</feature>
<sequence length="113" mass="12525">MFIHTRLILATLIAFPVCVWSQPPTIPAPGRGWQAPSFAEFDLNGDGHLTEAEFNEVRAKRVAERSQQGYPMRGLANAPTFKDFDRNGDGKVTPDEFTATQAQHHPVPGRPVQ</sequence>
<dbReference type="InterPro" id="IPR018247">
    <property type="entry name" value="EF_Hand_1_Ca_BS"/>
</dbReference>
<feature type="chain" id="PRO_5026021779" evidence="2">
    <location>
        <begin position="22"/>
        <end position="113"/>
    </location>
</feature>
<dbReference type="SUPFAM" id="SSF47473">
    <property type="entry name" value="EF-hand"/>
    <property type="match status" value="1"/>
</dbReference>
<dbReference type="AlphaFoldDB" id="A0A6G7VCW5"/>
<keyword evidence="2" id="KW-0732">Signal</keyword>
<gene>
    <name evidence="4" type="ORF">GWK36_06565</name>
</gene>
<evidence type="ECO:0000256" key="2">
    <source>
        <dbReference type="SAM" id="SignalP"/>
    </source>
</evidence>
<feature type="domain" description="EF-hand" evidence="3">
    <location>
        <begin position="38"/>
        <end position="64"/>
    </location>
</feature>
<proteinExistence type="predicted"/>
<dbReference type="PROSITE" id="PS00018">
    <property type="entry name" value="EF_HAND_1"/>
    <property type="match status" value="2"/>
</dbReference>
<organism evidence="4 5">
    <name type="scientific">Caldichromatium japonicum</name>
    <dbReference type="NCBI Taxonomy" id="2699430"/>
    <lineage>
        <taxon>Bacteria</taxon>
        <taxon>Pseudomonadati</taxon>
        <taxon>Pseudomonadota</taxon>
        <taxon>Gammaproteobacteria</taxon>
        <taxon>Chromatiales</taxon>
        <taxon>Chromatiaceae</taxon>
        <taxon>Caldichromatium</taxon>
    </lineage>
</organism>
<evidence type="ECO:0000256" key="1">
    <source>
        <dbReference type="SAM" id="MobiDB-lite"/>
    </source>
</evidence>
<keyword evidence="5" id="KW-1185">Reference proteome</keyword>
<protein>
    <submittedName>
        <fullName evidence="4">EF-hand domain-containing protein</fullName>
    </submittedName>
</protein>
<dbReference type="Proteomes" id="UP000502699">
    <property type="component" value="Chromosome"/>
</dbReference>
<dbReference type="Gene3D" id="1.10.238.10">
    <property type="entry name" value="EF-hand"/>
    <property type="match status" value="1"/>
</dbReference>
<evidence type="ECO:0000259" key="3">
    <source>
        <dbReference type="PROSITE" id="PS50222"/>
    </source>
</evidence>
<accession>A0A6G7VCW5</accession>
<dbReference type="KEGG" id="cjap:GWK36_06565"/>
<evidence type="ECO:0000313" key="4">
    <source>
        <dbReference type="EMBL" id="QIK37698.1"/>
    </source>
</evidence>
<dbReference type="CDD" id="cd00051">
    <property type="entry name" value="EFh"/>
    <property type="match status" value="1"/>
</dbReference>
<dbReference type="GO" id="GO:0005509">
    <property type="term" value="F:calcium ion binding"/>
    <property type="evidence" value="ECO:0007669"/>
    <property type="project" value="InterPro"/>
</dbReference>
<feature type="region of interest" description="Disordered" evidence="1">
    <location>
        <begin position="65"/>
        <end position="113"/>
    </location>
</feature>
<evidence type="ECO:0000313" key="5">
    <source>
        <dbReference type="Proteomes" id="UP000502699"/>
    </source>
</evidence>
<dbReference type="InterPro" id="IPR002048">
    <property type="entry name" value="EF_hand_dom"/>
</dbReference>
<dbReference type="Pfam" id="PF13499">
    <property type="entry name" value="EF-hand_7"/>
    <property type="match status" value="1"/>
</dbReference>
<dbReference type="InterPro" id="IPR011992">
    <property type="entry name" value="EF-hand-dom_pair"/>
</dbReference>
<feature type="compositionally biased region" description="Basic and acidic residues" evidence="1">
    <location>
        <begin position="82"/>
        <end position="94"/>
    </location>
</feature>
<feature type="signal peptide" evidence="2">
    <location>
        <begin position="1"/>
        <end position="21"/>
    </location>
</feature>